<dbReference type="CDD" id="cd05013">
    <property type="entry name" value="SIS_RpiR"/>
    <property type="match status" value="1"/>
</dbReference>
<dbReference type="InterPro" id="IPR036388">
    <property type="entry name" value="WH-like_DNA-bd_sf"/>
</dbReference>
<dbReference type="InterPro" id="IPR035472">
    <property type="entry name" value="RpiR-like_SIS"/>
</dbReference>
<dbReference type="PROSITE" id="PS51071">
    <property type="entry name" value="HTH_RPIR"/>
    <property type="match status" value="1"/>
</dbReference>
<protein>
    <submittedName>
        <fullName evidence="6">Transcriptional regulator</fullName>
    </submittedName>
</protein>
<keyword evidence="2" id="KW-0238">DNA-binding</keyword>
<dbReference type="InterPro" id="IPR046348">
    <property type="entry name" value="SIS_dom_sf"/>
</dbReference>
<dbReference type="OrthoDB" id="8582409at2"/>
<dbReference type="InterPro" id="IPR009057">
    <property type="entry name" value="Homeodomain-like_sf"/>
</dbReference>
<dbReference type="PANTHER" id="PTHR30514">
    <property type="entry name" value="GLUCOKINASE"/>
    <property type="match status" value="1"/>
</dbReference>
<feature type="domain" description="SIS" evidence="5">
    <location>
        <begin position="131"/>
        <end position="271"/>
    </location>
</feature>
<evidence type="ECO:0000313" key="6">
    <source>
        <dbReference type="EMBL" id="PQO26376.1"/>
    </source>
</evidence>
<dbReference type="GO" id="GO:0097367">
    <property type="term" value="F:carbohydrate derivative binding"/>
    <property type="evidence" value="ECO:0007669"/>
    <property type="project" value="InterPro"/>
</dbReference>
<evidence type="ECO:0000256" key="3">
    <source>
        <dbReference type="ARBA" id="ARBA00023163"/>
    </source>
</evidence>
<evidence type="ECO:0000313" key="7">
    <source>
        <dbReference type="Proteomes" id="UP000240009"/>
    </source>
</evidence>
<dbReference type="AlphaFoldDB" id="A0A2S8F2H7"/>
<accession>A0A2S8F2H7</accession>
<dbReference type="InterPro" id="IPR001347">
    <property type="entry name" value="SIS_dom"/>
</dbReference>
<dbReference type="RefSeq" id="WP_105357147.1">
    <property type="nucleotide sequence ID" value="NZ_PUIA01000068.1"/>
</dbReference>
<dbReference type="InterPro" id="IPR000281">
    <property type="entry name" value="HTH_RpiR"/>
</dbReference>
<reference evidence="6 7" key="1">
    <citation type="submission" date="2018-02" db="EMBL/GenBank/DDBJ databases">
        <title>Comparative genomes isolates from brazilian mangrove.</title>
        <authorList>
            <person name="Araujo J.E."/>
            <person name="Taketani R.G."/>
            <person name="Silva M.C.P."/>
            <person name="Loureco M.V."/>
            <person name="Andreote F.D."/>
        </authorList>
    </citation>
    <scope>NUCLEOTIDE SEQUENCE [LARGE SCALE GENOMIC DNA]</scope>
    <source>
        <strain evidence="6 7">HEX-2 MGV</strain>
    </source>
</reference>
<name>A0A2S8F2H7_9BACT</name>
<evidence type="ECO:0000259" key="4">
    <source>
        <dbReference type="PROSITE" id="PS51071"/>
    </source>
</evidence>
<comment type="caution">
    <text evidence="6">The sequence shown here is derived from an EMBL/GenBank/DDBJ whole genome shotgun (WGS) entry which is preliminary data.</text>
</comment>
<dbReference type="GO" id="GO:0003700">
    <property type="term" value="F:DNA-binding transcription factor activity"/>
    <property type="evidence" value="ECO:0007669"/>
    <property type="project" value="InterPro"/>
</dbReference>
<dbReference type="PANTHER" id="PTHR30514:SF1">
    <property type="entry name" value="HTH-TYPE TRANSCRIPTIONAL REGULATOR HEXR-RELATED"/>
    <property type="match status" value="1"/>
</dbReference>
<dbReference type="Proteomes" id="UP000240009">
    <property type="component" value="Unassembled WGS sequence"/>
</dbReference>
<dbReference type="Gene3D" id="3.40.50.10490">
    <property type="entry name" value="Glucose-6-phosphate isomerase like protein, domain 1"/>
    <property type="match status" value="1"/>
</dbReference>
<sequence length="298" mass="32610">MTRTGAKVIKRPLDIVSKIKSVLHDLRDSERKVAQLILVDLEFAGRASIHEIAERAGVSQASISRFAKRVGCKDVRELKSALVSSFAIGERFIEGYRDPSDDTAMGQVAQGILQAVKVVRDQTCAETVESVACIINKCRRLVVFGGGGGGTVASADVEYRLFRLGVDVRVFHDTTMQRMVASTLNENDVVLIVSTTGEIPEINENALVAKQYGATLVSITRGDSSLAKESDLQLNVHINEPEGIFRPTASRYALLAVVDAIALSLANMRTEVSRELIRRIKYNLDDHRGADKRFPVGD</sequence>
<keyword evidence="1" id="KW-0805">Transcription regulation</keyword>
<dbReference type="Pfam" id="PF01418">
    <property type="entry name" value="HTH_6"/>
    <property type="match status" value="1"/>
</dbReference>
<keyword evidence="3" id="KW-0804">Transcription</keyword>
<evidence type="ECO:0000259" key="5">
    <source>
        <dbReference type="PROSITE" id="PS51464"/>
    </source>
</evidence>
<evidence type="ECO:0000256" key="2">
    <source>
        <dbReference type="ARBA" id="ARBA00023125"/>
    </source>
</evidence>
<dbReference type="Pfam" id="PF01380">
    <property type="entry name" value="SIS"/>
    <property type="match status" value="1"/>
</dbReference>
<proteinExistence type="predicted"/>
<gene>
    <name evidence="6" type="ORF">C5Y96_20280</name>
</gene>
<dbReference type="GO" id="GO:0003677">
    <property type="term" value="F:DNA binding"/>
    <property type="evidence" value="ECO:0007669"/>
    <property type="project" value="UniProtKB-KW"/>
</dbReference>
<dbReference type="EMBL" id="PUIA01000068">
    <property type="protein sequence ID" value="PQO26376.1"/>
    <property type="molecule type" value="Genomic_DNA"/>
</dbReference>
<dbReference type="PROSITE" id="PS51464">
    <property type="entry name" value="SIS"/>
    <property type="match status" value="1"/>
</dbReference>
<dbReference type="Gene3D" id="1.10.10.10">
    <property type="entry name" value="Winged helix-like DNA-binding domain superfamily/Winged helix DNA-binding domain"/>
    <property type="match status" value="1"/>
</dbReference>
<dbReference type="InterPro" id="IPR047640">
    <property type="entry name" value="RpiR-like"/>
</dbReference>
<organism evidence="6 7">
    <name type="scientific">Blastopirellula marina</name>
    <dbReference type="NCBI Taxonomy" id="124"/>
    <lineage>
        <taxon>Bacteria</taxon>
        <taxon>Pseudomonadati</taxon>
        <taxon>Planctomycetota</taxon>
        <taxon>Planctomycetia</taxon>
        <taxon>Pirellulales</taxon>
        <taxon>Pirellulaceae</taxon>
        <taxon>Blastopirellula</taxon>
    </lineage>
</organism>
<evidence type="ECO:0000256" key="1">
    <source>
        <dbReference type="ARBA" id="ARBA00023015"/>
    </source>
</evidence>
<feature type="domain" description="HTH rpiR-type" evidence="4">
    <location>
        <begin position="13"/>
        <end position="89"/>
    </location>
</feature>
<dbReference type="SUPFAM" id="SSF53697">
    <property type="entry name" value="SIS domain"/>
    <property type="match status" value="1"/>
</dbReference>
<dbReference type="GO" id="GO:1901135">
    <property type="term" value="P:carbohydrate derivative metabolic process"/>
    <property type="evidence" value="ECO:0007669"/>
    <property type="project" value="InterPro"/>
</dbReference>
<dbReference type="SUPFAM" id="SSF46689">
    <property type="entry name" value="Homeodomain-like"/>
    <property type="match status" value="1"/>
</dbReference>